<dbReference type="Proteomes" id="UP001285263">
    <property type="component" value="Unassembled WGS sequence"/>
</dbReference>
<accession>A0ABU5D9P6</accession>
<protein>
    <recommendedName>
        <fullName evidence="4">SPOR domain-containing protein</fullName>
    </recommendedName>
</protein>
<feature type="region of interest" description="Disordered" evidence="1">
    <location>
        <begin position="332"/>
        <end position="365"/>
    </location>
</feature>
<dbReference type="EMBL" id="JAXCLA010000001">
    <property type="protein sequence ID" value="MDY0743001.1"/>
    <property type="molecule type" value="Genomic_DNA"/>
</dbReference>
<sequence>MDRLPEQVVTWHNQHPLAKRISIYDVHTIGVVALPFMRSGPPPRGPVEPVLTDEVSDESLAAWGSEDSTVAANTNAAHLDALADQEDVETPPSAAPGRPGWRERLMGLLGLLGRGGKGKTPDEGWPAFSERFIDGLSARRVARFALEHGYSARPGDESWPHRVIPIDEKKMSGDGVAGGAWPFEIYLVSTAIDAGSSRSRILAGRSAGAALPPMLGKRCLDPKRVGVAALVPLCIVAAAGGLLWHRSAPDGATLEAAAGAASAPPPASSGAASGTVMVATAPASAASEAEPAAASAPMAESHVAEAEVAPAASAAASEPVIDIRPKLVEGGASRPAAPPLMAQVSSAPPPTAAPAPPVPTAAASETPTLPVASVRPDLKQAAQKGTPVVALVAPPTRNKAEAEAMLAKMQELVKPLQPNDSATMQAQLFESPEGWRAAIWPFGSRVEAQIINATLVARGLHTKAVDF</sequence>
<dbReference type="RefSeq" id="WP_320420815.1">
    <property type="nucleotide sequence ID" value="NZ_JAXCLA010000001.1"/>
</dbReference>
<feature type="compositionally biased region" description="Pro residues" evidence="1">
    <location>
        <begin position="347"/>
        <end position="359"/>
    </location>
</feature>
<comment type="caution">
    <text evidence="2">The sequence shown here is derived from an EMBL/GenBank/DDBJ whole genome shotgun (WGS) entry which is preliminary data.</text>
</comment>
<proteinExistence type="predicted"/>
<reference evidence="2 3" key="1">
    <citation type="submission" date="2023-11" db="EMBL/GenBank/DDBJ databases">
        <title>Paucibacter sp. nov., isolated from fresh soil in Korea.</title>
        <authorList>
            <person name="Le N.T.T."/>
        </authorList>
    </citation>
    <scope>NUCLEOTIDE SEQUENCE [LARGE SCALE GENOMIC DNA]</scope>
    <source>
        <strain evidence="2 3">R3-3</strain>
    </source>
</reference>
<gene>
    <name evidence="2" type="ORF">SNE35_00715</name>
</gene>
<evidence type="ECO:0000313" key="2">
    <source>
        <dbReference type="EMBL" id="MDY0743001.1"/>
    </source>
</evidence>
<evidence type="ECO:0008006" key="4">
    <source>
        <dbReference type="Google" id="ProtNLM"/>
    </source>
</evidence>
<organism evidence="2 3">
    <name type="scientific">Roseateles agri</name>
    <dbReference type="NCBI Taxonomy" id="3098619"/>
    <lineage>
        <taxon>Bacteria</taxon>
        <taxon>Pseudomonadati</taxon>
        <taxon>Pseudomonadota</taxon>
        <taxon>Betaproteobacteria</taxon>
        <taxon>Burkholderiales</taxon>
        <taxon>Sphaerotilaceae</taxon>
        <taxon>Roseateles</taxon>
    </lineage>
</organism>
<evidence type="ECO:0000313" key="3">
    <source>
        <dbReference type="Proteomes" id="UP001285263"/>
    </source>
</evidence>
<evidence type="ECO:0000256" key="1">
    <source>
        <dbReference type="SAM" id="MobiDB-lite"/>
    </source>
</evidence>
<keyword evidence="3" id="KW-1185">Reference proteome</keyword>
<name>A0ABU5D9P6_9BURK</name>